<dbReference type="EMBL" id="AE008384">
    <property type="protein sequence ID" value="AAM33065.1"/>
    <property type="molecule type" value="Genomic_DNA"/>
</dbReference>
<dbReference type="AlphaFoldDB" id="Q8PRS4"/>
<gene>
    <name evidence="1" type="ordered locus">MM_3369</name>
</gene>
<dbReference type="Proteomes" id="UP000000595">
    <property type="component" value="Chromosome"/>
</dbReference>
<accession>Q8PRS4</accession>
<evidence type="ECO:0000313" key="1">
    <source>
        <dbReference type="EMBL" id="AAM33065.1"/>
    </source>
</evidence>
<organism evidence="1 2">
    <name type="scientific">Methanosarcina mazei (strain ATCC BAA-159 / DSM 3647 / Goe1 / Go1 / JCM 11833 / OCM 88)</name>
    <name type="common">Methanosarcina frisia</name>
    <dbReference type="NCBI Taxonomy" id="192952"/>
    <lineage>
        <taxon>Archaea</taxon>
        <taxon>Methanobacteriati</taxon>
        <taxon>Methanobacteriota</taxon>
        <taxon>Stenosarchaea group</taxon>
        <taxon>Methanomicrobia</taxon>
        <taxon>Methanosarcinales</taxon>
        <taxon>Methanosarcinaceae</taxon>
        <taxon>Methanosarcina</taxon>
    </lineage>
</organism>
<dbReference type="HOGENOM" id="CLU_2985713_0_0_2"/>
<reference evidence="1 2" key="1">
    <citation type="journal article" date="2002" name="J. Mol. Microbiol. Biotechnol.">
        <title>The genome of Methanosarcina mazei: evidence for lateral gene transfer between Bacteria and Archaea.</title>
        <authorList>
            <person name="Deppenmeier U."/>
            <person name="Johann A."/>
            <person name="Hartsch T."/>
            <person name="Merkl R."/>
            <person name="Schmitz R.A."/>
            <person name="Martinez-Arias R."/>
            <person name="Henne A."/>
            <person name="Wiezer A."/>
            <person name="Baumer S."/>
            <person name="Jacobi C."/>
            <person name="Bruggemann H."/>
            <person name="Lienard T."/>
            <person name="Christmann A."/>
            <person name="Bomeke M."/>
            <person name="Steckel S."/>
            <person name="Bhattacharyya A."/>
            <person name="Lykidis A."/>
            <person name="Overbeek R."/>
            <person name="Klenk H.P."/>
            <person name="Gunsalus R.P."/>
            <person name="Fritz H.J."/>
            <person name="Gottschalk G."/>
        </authorList>
    </citation>
    <scope>NUCLEOTIDE SEQUENCE [LARGE SCALE GENOMIC DNA]</scope>
    <source>
        <strain evidence="2">ATCC BAA-159 / DSM 3647 / Goe1 / Go1 / JCM 11833 / OCM 88</strain>
    </source>
</reference>
<proteinExistence type="predicted"/>
<name>Q8PRS4_METMA</name>
<protein>
    <submittedName>
        <fullName evidence="1">Uncharacterized protein</fullName>
    </submittedName>
</protein>
<sequence length="57" mass="6150">MDLAHESNNAQAQPPETSVSILVLVDLAHESKLPFDMILSMSGFNPCFSGSCSRIRG</sequence>
<dbReference type="KEGG" id="mma:MM_3369"/>
<evidence type="ECO:0000313" key="2">
    <source>
        <dbReference type="Proteomes" id="UP000000595"/>
    </source>
</evidence>